<name>A0ABZ2HJ88_9RHOB</name>
<dbReference type="InterPro" id="IPR026336">
    <property type="entry name" value="PdeM-like"/>
</dbReference>
<sequence length="221" mass="24040">MNGYDFTLAGAQLTALGSGALYWRDQNLLCVSDMHLGKAERRARLGDAILPPYETHDTLSRLQSDLDTTGATTVICLGDSFDDAQAALSLREAEKLWIARLQAGRRWVWIEGNHDPGPMDLGGAHLSELPLPPLVFRHIARPGHSGEISGHYHPKVTLPVRGRTITRPAFLIDIDKVIMPAFGTFTGGLRSHDAALCDLMRSETIAVLTGTTPRAAPMPRG</sequence>
<dbReference type="SUPFAM" id="SSF56300">
    <property type="entry name" value="Metallo-dependent phosphatases"/>
    <property type="match status" value="1"/>
</dbReference>
<dbReference type="PANTHER" id="PTHR39323:SF1">
    <property type="entry name" value="BLR1149 PROTEIN"/>
    <property type="match status" value="1"/>
</dbReference>
<gene>
    <name evidence="2" type="primary">pdeM</name>
    <name evidence="2" type="ORF">RZ517_14590</name>
</gene>
<reference evidence="2 3" key="1">
    <citation type="submission" date="2023-10" db="EMBL/GenBank/DDBJ databases">
        <title>Roseovarius strain S88 nov., isolated from a marine algae.</title>
        <authorList>
            <person name="Lee M.W."/>
            <person name="Lee J.K."/>
            <person name="Kim J.M."/>
            <person name="Choi D.G."/>
            <person name="Baek J.H."/>
            <person name="Bayburt H."/>
            <person name="Jung J.J."/>
            <person name="Han D.M."/>
            <person name="Jeon C.O."/>
        </authorList>
    </citation>
    <scope>NUCLEOTIDE SEQUENCE [LARGE SCALE GENOMIC DNA]</scope>
    <source>
        <strain evidence="2 3">S88</strain>
    </source>
</reference>
<keyword evidence="2" id="KW-0540">Nuclease</keyword>
<dbReference type="NCBIfam" id="TIGR04123">
    <property type="entry name" value="P_estr_lig_assc"/>
    <property type="match status" value="1"/>
</dbReference>
<dbReference type="PIRSF" id="PIRSF000887">
    <property type="entry name" value="Pesterase_MJ0037"/>
    <property type="match status" value="1"/>
</dbReference>
<dbReference type="GO" id="GO:0016874">
    <property type="term" value="F:ligase activity"/>
    <property type="evidence" value="ECO:0007669"/>
    <property type="project" value="UniProtKB-KW"/>
</dbReference>
<dbReference type="Proteomes" id="UP001364156">
    <property type="component" value="Chromosome"/>
</dbReference>
<dbReference type="EC" id="3.1.-.-" evidence="2"/>
<keyword evidence="3" id="KW-1185">Reference proteome</keyword>
<keyword evidence="2" id="KW-0255">Endonuclease</keyword>
<dbReference type="InterPro" id="IPR024173">
    <property type="entry name" value="Pesterase_MJ0037-like"/>
</dbReference>
<evidence type="ECO:0000313" key="3">
    <source>
        <dbReference type="Proteomes" id="UP001364156"/>
    </source>
</evidence>
<dbReference type="EMBL" id="CP146069">
    <property type="protein sequence ID" value="WWR45991.1"/>
    <property type="molecule type" value="Genomic_DNA"/>
</dbReference>
<dbReference type="RefSeq" id="WP_338548892.1">
    <property type="nucleotide sequence ID" value="NZ_CP146069.1"/>
</dbReference>
<dbReference type="GO" id="GO:0016787">
    <property type="term" value="F:hydrolase activity"/>
    <property type="evidence" value="ECO:0007669"/>
    <property type="project" value="UniProtKB-KW"/>
</dbReference>
<dbReference type="InterPro" id="IPR029052">
    <property type="entry name" value="Metallo-depent_PP-like"/>
</dbReference>
<dbReference type="InterPro" id="IPR004843">
    <property type="entry name" value="Calcineurin-like_PHP"/>
</dbReference>
<protein>
    <submittedName>
        <fullName evidence="2">Ligase-associated DNA damage response endonuclease PdeM</fullName>
        <ecNumber evidence="2">3.1.-.-</ecNumber>
    </submittedName>
</protein>
<keyword evidence="2" id="KW-0378">Hydrolase</keyword>
<dbReference type="GO" id="GO:0004519">
    <property type="term" value="F:endonuclease activity"/>
    <property type="evidence" value="ECO:0007669"/>
    <property type="project" value="UniProtKB-KW"/>
</dbReference>
<accession>A0ABZ2HJ88</accession>
<feature type="domain" description="Calcineurin-like phosphoesterase" evidence="1">
    <location>
        <begin position="28"/>
        <end position="124"/>
    </location>
</feature>
<organism evidence="2 3">
    <name type="scientific">Roseovarius phycicola</name>
    <dbReference type="NCBI Taxonomy" id="3080976"/>
    <lineage>
        <taxon>Bacteria</taxon>
        <taxon>Pseudomonadati</taxon>
        <taxon>Pseudomonadota</taxon>
        <taxon>Alphaproteobacteria</taxon>
        <taxon>Rhodobacterales</taxon>
        <taxon>Roseobacteraceae</taxon>
        <taxon>Roseovarius</taxon>
    </lineage>
</organism>
<evidence type="ECO:0000313" key="2">
    <source>
        <dbReference type="EMBL" id="WWR45991.1"/>
    </source>
</evidence>
<evidence type="ECO:0000259" key="1">
    <source>
        <dbReference type="Pfam" id="PF00149"/>
    </source>
</evidence>
<proteinExistence type="predicted"/>
<dbReference type="Pfam" id="PF00149">
    <property type="entry name" value="Metallophos"/>
    <property type="match status" value="1"/>
</dbReference>
<dbReference type="Gene3D" id="3.60.21.10">
    <property type="match status" value="1"/>
</dbReference>
<dbReference type="PANTHER" id="PTHR39323">
    <property type="entry name" value="BLR1149 PROTEIN"/>
    <property type="match status" value="1"/>
</dbReference>
<keyword evidence="2" id="KW-0436">Ligase</keyword>